<dbReference type="PANTHER" id="PTHR11851:SF103">
    <property type="entry name" value="MITOCHONDRIAL-PROCESSING PEPTIDASE SUBUNIT BETA"/>
    <property type="match status" value="1"/>
</dbReference>
<evidence type="ECO:0000256" key="3">
    <source>
        <dbReference type="ARBA" id="ARBA00007261"/>
    </source>
</evidence>
<dbReference type="InterPro" id="IPR011249">
    <property type="entry name" value="Metalloenz_LuxS/M16"/>
</dbReference>
<comment type="similarity">
    <text evidence="3">Belongs to the peptidase M16 family.</text>
</comment>
<evidence type="ECO:0000313" key="12">
    <source>
        <dbReference type="Ensembl" id="ENSSFOP00015044663.1"/>
    </source>
</evidence>
<feature type="domain" description="Peptidase M16 N-terminal" evidence="10">
    <location>
        <begin position="85"/>
        <end position="187"/>
    </location>
</feature>
<evidence type="ECO:0000313" key="13">
    <source>
        <dbReference type="Proteomes" id="UP000694397"/>
    </source>
</evidence>
<dbReference type="GO" id="GO:0005739">
    <property type="term" value="C:mitochondrion"/>
    <property type="evidence" value="ECO:0007669"/>
    <property type="project" value="UniProtKB-SubCell"/>
</dbReference>
<dbReference type="SUPFAM" id="SSF63411">
    <property type="entry name" value="LuxS/MPP-like metallohydrolase"/>
    <property type="match status" value="2"/>
</dbReference>
<accession>A0A8C9T8P2</accession>
<organism evidence="12 13">
    <name type="scientific">Scleropages formosus</name>
    <name type="common">Asian bonytongue</name>
    <name type="synonym">Osteoglossum formosum</name>
    <dbReference type="NCBI Taxonomy" id="113540"/>
    <lineage>
        <taxon>Eukaryota</taxon>
        <taxon>Metazoa</taxon>
        <taxon>Chordata</taxon>
        <taxon>Craniata</taxon>
        <taxon>Vertebrata</taxon>
        <taxon>Euteleostomi</taxon>
        <taxon>Actinopterygii</taxon>
        <taxon>Neopterygii</taxon>
        <taxon>Teleostei</taxon>
        <taxon>Osteoglossocephala</taxon>
        <taxon>Osteoglossomorpha</taxon>
        <taxon>Osteoglossiformes</taxon>
        <taxon>Osteoglossidae</taxon>
        <taxon>Scleropages</taxon>
    </lineage>
</organism>
<dbReference type="FunFam" id="3.30.830.10:FF:000001">
    <property type="entry name" value="Mitochondrial-processing peptidase subunit beta, mitochondrial"/>
    <property type="match status" value="1"/>
</dbReference>
<feature type="domain" description="Peptidase M16 C-terminal" evidence="11">
    <location>
        <begin position="193"/>
        <end position="377"/>
    </location>
</feature>
<gene>
    <name evidence="12" type="primary">PMPCB</name>
    <name evidence="12" type="synonym">pmpcb</name>
</gene>
<evidence type="ECO:0000259" key="11">
    <source>
        <dbReference type="Pfam" id="PF05193"/>
    </source>
</evidence>
<dbReference type="Gene3D" id="3.30.830.10">
    <property type="entry name" value="Metalloenzyme, LuxS/M16 peptidase-like"/>
    <property type="match status" value="2"/>
</dbReference>
<evidence type="ECO:0000256" key="5">
    <source>
        <dbReference type="ARBA" id="ARBA00022723"/>
    </source>
</evidence>
<keyword evidence="7" id="KW-0862">Zinc</keyword>
<evidence type="ECO:0000256" key="9">
    <source>
        <dbReference type="ARBA" id="ARBA00023128"/>
    </source>
</evidence>
<dbReference type="GO" id="GO:0004222">
    <property type="term" value="F:metalloendopeptidase activity"/>
    <property type="evidence" value="ECO:0007669"/>
    <property type="project" value="TreeGrafter"/>
</dbReference>
<evidence type="ECO:0000256" key="1">
    <source>
        <dbReference type="ARBA" id="ARBA00001947"/>
    </source>
</evidence>
<name>A0A8C9T8P2_SCLFO</name>
<dbReference type="Ensembl" id="ENSSFOT00015078356.1">
    <property type="protein sequence ID" value="ENSSFOP00015044663.1"/>
    <property type="gene ID" value="ENSSFOG00015003274.2"/>
</dbReference>
<evidence type="ECO:0000256" key="7">
    <source>
        <dbReference type="ARBA" id="ARBA00022833"/>
    </source>
</evidence>
<dbReference type="PANTHER" id="PTHR11851">
    <property type="entry name" value="METALLOPROTEASE"/>
    <property type="match status" value="1"/>
</dbReference>
<dbReference type="GO" id="GO:0046872">
    <property type="term" value="F:metal ion binding"/>
    <property type="evidence" value="ECO:0007669"/>
    <property type="project" value="UniProtKB-KW"/>
</dbReference>
<keyword evidence="4" id="KW-0645">Protease</keyword>
<protein>
    <submittedName>
        <fullName evidence="12">Peptidase, mitochondrial processing subunit beta</fullName>
    </submittedName>
</protein>
<sequence>MAASLRYLCRAGRQLVRGGLLKTHTFPGVRAGATQAAAQVVLNVPETKVTTLENGLRVASEDSGLPTCTVSDRMHFWLLSSCGFMKRSQLDLELEIENMGAHLNAYTSREQTVYYAKAFSKDLPRAVEILADIIQNSTLGEAEIERERGVILREMQEVETNLQEVVFDYLHATAYQETALGRTILGPTENIKTINRADLVEYITLHYKGPRIVLAAAGGVSHDELIELARYHFGKLPARFKGEAPALPPCKFTGSEIRVRDDKMPLAHIAVAVEAVGWSHPDTIPLMVANTLIGNWDRSYGGGVNLSSKLAQMACQGNLCHSFQSFNTCYTDTGLWGLYMVCEPATISDMLHFTQQEWMSLCTTVTENEVARAKNLLKTNMLLHLDGSTPICEDIGRQMLCYSRRIPLHELEARIDAINAQTIKDVCTKYIYNKPPAIAAVGPIEQLPDYNRIQSGMYWLKP</sequence>
<keyword evidence="9" id="KW-0496">Mitochondrion</keyword>
<evidence type="ECO:0000259" key="10">
    <source>
        <dbReference type="Pfam" id="PF00675"/>
    </source>
</evidence>
<evidence type="ECO:0000256" key="8">
    <source>
        <dbReference type="ARBA" id="ARBA00023049"/>
    </source>
</evidence>
<reference evidence="12 13" key="1">
    <citation type="submission" date="2019-04" db="EMBL/GenBank/DDBJ databases">
        <authorList>
            <consortium name="Wellcome Sanger Institute Data Sharing"/>
        </authorList>
    </citation>
    <scope>NUCLEOTIDE SEQUENCE [LARGE SCALE GENOMIC DNA]</scope>
</reference>
<dbReference type="Pfam" id="PF05193">
    <property type="entry name" value="Peptidase_M16_C"/>
    <property type="match status" value="1"/>
</dbReference>
<reference evidence="12" key="3">
    <citation type="submission" date="2025-09" db="UniProtKB">
        <authorList>
            <consortium name="Ensembl"/>
        </authorList>
    </citation>
    <scope>IDENTIFICATION</scope>
</reference>
<dbReference type="InterPro" id="IPR011765">
    <property type="entry name" value="Pept_M16_N"/>
</dbReference>
<dbReference type="GO" id="GO:0006627">
    <property type="term" value="P:protein processing involved in protein targeting to mitochondrion"/>
    <property type="evidence" value="ECO:0007669"/>
    <property type="project" value="TreeGrafter"/>
</dbReference>
<keyword evidence="5" id="KW-0479">Metal-binding</keyword>
<keyword evidence="13" id="KW-1185">Reference proteome</keyword>
<dbReference type="Pfam" id="PF00675">
    <property type="entry name" value="Peptidase_M16"/>
    <property type="match status" value="1"/>
</dbReference>
<dbReference type="InterPro" id="IPR050361">
    <property type="entry name" value="MPP/UQCRC_Complex"/>
</dbReference>
<reference evidence="12" key="2">
    <citation type="submission" date="2025-08" db="UniProtKB">
        <authorList>
            <consortium name="Ensembl"/>
        </authorList>
    </citation>
    <scope>IDENTIFICATION</scope>
</reference>
<evidence type="ECO:0000256" key="2">
    <source>
        <dbReference type="ARBA" id="ARBA00004173"/>
    </source>
</evidence>
<dbReference type="GeneTree" id="ENSGT00940000156608"/>
<proteinExistence type="inferred from homology"/>
<evidence type="ECO:0000256" key="6">
    <source>
        <dbReference type="ARBA" id="ARBA00022801"/>
    </source>
</evidence>
<evidence type="ECO:0000256" key="4">
    <source>
        <dbReference type="ARBA" id="ARBA00022670"/>
    </source>
</evidence>
<comment type="cofactor">
    <cofactor evidence="1">
        <name>Zn(2+)</name>
        <dbReference type="ChEBI" id="CHEBI:29105"/>
    </cofactor>
</comment>
<dbReference type="AlphaFoldDB" id="A0A8C9T8P2"/>
<keyword evidence="8" id="KW-0482">Metalloprotease</keyword>
<comment type="subcellular location">
    <subcellularLocation>
        <location evidence="2">Mitochondrion</location>
    </subcellularLocation>
</comment>
<dbReference type="Proteomes" id="UP000694397">
    <property type="component" value="Chromosome 2"/>
</dbReference>
<dbReference type="InterPro" id="IPR007863">
    <property type="entry name" value="Peptidase_M16_C"/>
</dbReference>
<keyword evidence="6" id="KW-0378">Hydrolase</keyword>